<proteinExistence type="predicted"/>
<reference evidence="1 2" key="1">
    <citation type="submission" date="2015-12" db="EMBL/GenBank/DDBJ databases">
        <title>Amycolatopsis regifaucium genome sequencing and assembly.</title>
        <authorList>
            <person name="Mayilraj S."/>
        </authorList>
    </citation>
    <scope>NUCLEOTIDE SEQUENCE [LARGE SCALE GENOMIC DNA]</scope>
    <source>
        <strain evidence="1 2">GY080</strain>
    </source>
</reference>
<dbReference type="EMBL" id="LQCI01000009">
    <property type="protein sequence ID" value="KZB85919.1"/>
    <property type="molecule type" value="Genomic_DNA"/>
</dbReference>
<name>A0A154MR43_9PSEU</name>
<comment type="caution">
    <text evidence="1">The sequence shown here is derived from an EMBL/GenBank/DDBJ whole genome shotgun (WGS) entry which is preliminary data.</text>
</comment>
<protein>
    <submittedName>
        <fullName evidence="1">Transposase</fullName>
    </submittedName>
</protein>
<evidence type="ECO:0000313" key="1">
    <source>
        <dbReference type="EMBL" id="KZB85919.1"/>
    </source>
</evidence>
<dbReference type="RefSeq" id="WP_167386372.1">
    <property type="nucleotide sequence ID" value="NZ_FOPQ01000006.1"/>
</dbReference>
<dbReference type="Proteomes" id="UP000076321">
    <property type="component" value="Unassembled WGS sequence"/>
</dbReference>
<accession>A0A154MR43</accession>
<gene>
    <name evidence="1" type="ORF">AVL48_27280</name>
</gene>
<organism evidence="1 2">
    <name type="scientific">Amycolatopsis regifaucium</name>
    <dbReference type="NCBI Taxonomy" id="546365"/>
    <lineage>
        <taxon>Bacteria</taxon>
        <taxon>Bacillati</taxon>
        <taxon>Actinomycetota</taxon>
        <taxon>Actinomycetes</taxon>
        <taxon>Pseudonocardiales</taxon>
        <taxon>Pseudonocardiaceae</taxon>
        <taxon>Amycolatopsis</taxon>
    </lineage>
</organism>
<sequence>MTMLPDEETPPADQSEVDRLRAEIALLRAEKDLLLKAAIGFAADAGALRQPDGGREWQ</sequence>
<dbReference type="AlphaFoldDB" id="A0A154MR43"/>
<evidence type="ECO:0000313" key="2">
    <source>
        <dbReference type="Proteomes" id="UP000076321"/>
    </source>
</evidence>